<dbReference type="AlphaFoldDB" id="A0A2P2NLM7"/>
<organism evidence="1">
    <name type="scientific">Rhizophora mucronata</name>
    <name type="common">Asiatic mangrove</name>
    <dbReference type="NCBI Taxonomy" id="61149"/>
    <lineage>
        <taxon>Eukaryota</taxon>
        <taxon>Viridiplantae</taxon>
        <taxon>Streptophyta</taxon>
        <taxon>Embryophyta</taxon>
        <taxon>Tracheophyta</taxon>
        <taxon>Spermatophyta</taxon>
        <taxon>Magnoliopsida</taxon>
        <taxon>eudicotyledons</taxon>
        <taxon>Gunneridae</taxon>
        <taxon>Pentapetalae</taxon>
        <taxon>rosids</taxon>
        <taxon>fabids</taxon>
        <taxon>Malpighiales</taxon>
        <taxon>Rhizophoraceae</taxon>
        <taxon>Rhizophora</taxon>
    </lineage>
</organism>
<sequence>MLRSKRMCWMDSSLLSQNMWEMASDLQGHEMLTRPAIFCDFTQKNKTVTEYVRTKGTVLALSNEEQVL</sequence>
<reference evidence="1" key="1">
    <citation type="submission" date="2018-02" db="EMBL/GenBank/DDBJ databases">
        <title>Rhizophora mucronata_Transcriptome.</title>
        <authorList>
            <person name="Meera S.P."/>
            <person name="Sreeshan A."/>
            <person name="Augustine A."/>
        </authorList>
    </citation>
    <scope>NUCLEOTIDE SEQUENCE</scope>
    <source>
        <tissue evidence="1">Leaf</tissue>
    </source>
</reference>
<accession>A0A2P2NLM7</accession>
<protein>
    <submittedName>
        <fullName evidence="1">Uncharacterized protein</fullName>
    </submittedName>
</protein>
<proteinExistence type="predicted"/>
<evidence type="ECO:0000313" key="1">
    <source>
        <dbReference type="EMBL" id="MBX43412.1"/>
    </source>
</evidence>
<name>A0A2P2NLM7_RHIMU</name>
<dbReference type="EMBL" id="GGEC01062928">
    <property type="protein sequence ID" value="MBX43412.1"/>
    <property type="molecule type" value="Transcribed_RNA"/>
</dbReference>